<dbReference type="Pfam" id="PF04977">
    <property type="entry name" value="DivIC"/>
    <property type="match status" value="1"/>
</dbReference>
<keyword evidence="1" id="KW-0175">Coiled coil</keyword>
<dbReference type="EMBL" id="CP070608">
    <property type="protein sequence ID" value="QSE97764.1"/>
    <property type="molecule type" value="Genomic_DNA"/>
</dbReference>
<feature type="transmembrane region" description="Helical" evidence="2">
    <location>
        <begin position="12"/>
        <end position="31"/>
    </location>
</feature>
<evidence type="ECO:0000256" key="2">
    <source>
        <dbReference type="SAM" id="Phobius"/>
    </source>
</evidence>
<protein>
    <submittedName>
        <fullName evidence="3">Septum formation initiator family protein</fullName>
    </submittedName>
</protein>
<dbReference type="Proteomes" id="UP000662783">
    <property type="component" value="Chromosome"/>
</dbReference>
<reference evidence="3" key="1">
    <citation type="submission" date="2021-02" db="EMBL/GenBank/DDBJ databases">
        <title>Fulvivirga sp. S481 isolated from sea water.</title>
        <authorList>
            <person name="Bae S.S."/>
            <person name="Baek K."/>
        </authorList>
    </citation>
    <scope>NUCLEOTIDE SEQUENCE</scope>
    <source>
        <strain evidence="3">S481</strain>
    </source>
</reference>
<proteinExistence type="predicted"/>
<name>A0A975A0U7_9BACT</name>
<accession>A0A975A0U7</accession>
<dbReference type="RefSeq" id="WP_205722273.1">
    <property type="nucleotide sequence ID" value="NZ_CP070608.1"/>
</dbReference>
<dbReference type="KEGG" id="fuv:JR347_01360"/>
<keyword evidence="2" id="KW-0812">Transmembrane</keyword>
<evidence type="ECO:0000313" key="4">
    <source>
        <dbReference type="Proteomes" id="UP000662783"/>
    </source>
</evidence>
<keyword evidence="2" id="KW-1133">Transmembrane helix</keyword>
<keyword evidence="4" id="KW-1185">Reference proteome</keyword>
<feature type="coiled-coil region" evidence="1">
    <location>
        <begin position="40"/>
        <end position="77"/>
    </location>
</feature>
<organism evidence="3 4">
    <name type="scientific">Fulvivirga lutea</name>
    <dbReference type="NCBI Taxonomy" id="2810512"/>
    <lineage>
        <taxon>Bacteria</taxon>
        <taxon>Pseudomonadati</taxon>
        <taxon>Bacteroidota</taxon>
        <taxon>Cytophagia</taxon>
        <taxon>Cytophagales</taxon>
        <taxon>Fulvivirgaceae</taxon>
        <taxon>Fulvivirga</taxon>
    </lineage>
</organism>
<dbReference type="AlphaFoldDB" id="A0A975A0U7"/>
<keyword evidence="2" id="KW-0472">Membrane</keyword>
<sequence length="95" mass="11931">MQIPRFSRNFYFLFGIFFLIWMLFIDSNDIYTQYKLNQKRKNLEDQKAYYLEKITEVKQEREELFSSKKKLEKFAREKYLMKKESEDLFIIEEEE</sequence>
<dbReference type="InterPro" id="IPR007060">
    <property type="entry name" value="FtsL/DivIC"/>
</dbReference>
<evidence type="ECO:0000256" key="1">
    <source>
        <dbReference type="SAM" id="Coils"/>
    </source>
</evidence>
<gene>
    <name evidence="3" type="ORF">JR347_01360</name>
</gene>
<evidence type="ECO:0000313" key="3">
    <source>
        <dbReference type="EMBL" id="QSE97764.1"/>
    </source>
</evidence>